<dbReference type="EMBL" id="BAHC01000168">
    <property type="protein sequence ID" value="GAB92219.1"/>
    <property type="molecule type" value="Genomic_DNA"/>
</dbReference>
<comment type="caution">
    <text evidence="3">The sequence shown here is derived from an EMBL/GenBank/DDBJ whole genome shotgun (WGS) entry which is preliminary data.</text>
</comment>
<dbReference type="PANTHER" id="PTHR33993">
    <property type="entry name" value="GLYOXALASE-RELATED"/>
    <property type="match status" value="1"/>
</dbReference>
<dbReference type="STRING" id="1108045.GORHZ_168_00160"/>
<gene>
    <name evidence="3" type="ORF">GORHZ_168_00160</name>
</gene>
<dbReference type="PANTHER" id="PTHR33993:SF14">
    <property type="entry name" value="GB|AAF24581.1"/>
    <property type="match status" value="1"/>
</dbReference>
<dbReference type="InterPro" id="IPR037523">
    <property type="entry name" value="VOC_core"/>
</dbReference>
<keyword evidence="4" id="KW-1185">Reference proteome</keyword>
<dbReference type="Proteomes" id="UP000008363">
    <property type="component" value="Unassembled WGS sequence"/>
</dbReference>
<evidence type="ECO:0000256" key="1">
    <source>
        <dbReference type="SAM" id="MobiDB-lite"/>
    </source>
</evidence>
<evidence type="ECO:0000313" key="4">
    <source>
        <dbReference type="Proteomes" id="UP000008363"/>
    </source>
</evidence>
<dbReference type="InterPro" id="IPR052164">
    <property type="entry name" value="Anthracycline_SecMetBiosynth"/>
</dbReference>
<dbReference type="InterPro" id="IPR029068">
    <property type="entry name" value="Glyas_Bleomycin-R_OHBP_Dase"/>
</dbReference>
<dbReference type="InterPro" id="IPR004360">
    <property type="entry name" value="Glyas_Fos-R_dOase_dom"/>
</dbReference>
<dbReference type="AlphaFoldDB" id="K6X092"/>
<evidence type="ECO:0000259" key="2">
    <source>
        <dbReference type="PROSITE" id="PS51819"/>
    </source>
</evidence>
<accession>K6X092</accession>
<protein>
    <recommendedName>
        <fullName evidence="2">VOC domain-containing protein</fullName>
    </recommendedName>
</protein>
<dbReference type="SUPFAM" id="SSF54593">
    <property type="entry name" value="Glyoxalase/Bleomycin resistance protein/Dihydroxybiphenyl dioxygenase"/>
    <property type="match status" value="2"/>
</dbReference>
<dbReference type="Pfam" id="PF00903">
    <property type="entry name" value="Glyoxalase"/>
    <property type="match status" value="1"/>
</dbReference>
<dbReference type="CDD" id="cd07247">
    <property type="entry name" value="SgaA_N_like"/>
    <property type="match status" value="2"/>
</dbReference>
<dbReference type="PROSITE" id="PS51819">
    <property type="entry name" value="VOC"/>
    <property type="match status" value="2"/>
</dbReference>
<feature type="domain" description="VOC" evidence="2">
    <location>
        <begin position="129"/>
        <end position="238"/>
    </location>
</feature>
<reference evidence="3 4" key="1">
    <citation type="submission" date="2012-08" db="EMBL/GenBank/DDBJ databases">
        <title>Whole genome shotgun sequence of Gordonia rhizosphera NBRC 16068.</title>
        <authorList>
            <person name="Takarada H."/>
            <person name="Isaki S."/>
            <person name="Hosoyama A."/>
            <person name="Tsuchikane K."/>
            <person name="Katsumata H."/>
            <person name="Baba S."/>
            <person name="Ohji S."/>
            <person name="Yamazaki S."/>
            <person name="Fujita N."/>
        </authorList>
    </citation>
    <scope>NUCLEOTIDE SEQUENCE [LARGE SCALE GENOMIC DNA]</scope>
    <source>
        <strain evidence="3 4">NBRC 16068</strain>
    </source>
</reference>
<name>K6X092_9ACTN</name>
<proteinExistence type="predicted"/>
<feature type="domain" description="VOC" evidence="2">
    <location>
        <begin position="5"/>
        <end position="116"/>
    </location>
</feature>
<organism evidence="3 4">
    <name type="scientific">Gordonia rhizosphera NBRC 16068</name>
    <dbReference type="NCBI Taxonomy" id="1108045"/>
    <lineage>
        <taxon>Bacteria</taxon>
        <taxon>Bacillati</taxon>
        <taxon>Actinomycetota</taxon>
        <taxon>Actinomycetes</taxon>
        <taxon>Mycobacteriales</taxon>
        <taxon>Gordoniaceae</taxon>
        <taxon>Gordonia</taxon>
    </lineage>
</organism>
<dbReference type="eggNOG" id="COG3324">
    <property type="taxonomic scope" value="Bacteria"/>
</dbReference>
<feature type="region of interest" description="Disordered" evidence="1">
    <location>
        <begin position="237"/>
        <end position="259"/>
    </location>
</feature>
<dbReference type="Gene3D" id="3.10.180.10">
    <property type="entry name" value="2,3-Dihydroxybiphenyl 1,2-Dioxygenase, domain 1"/>
    <property type="match status" value="2"/>
</dbReference>
<sequence>MTAGEPAWIDLVTPDRAQTQHFYHELFAWEFADSDHESIALIDGRPVCGIWPDSGELGRGLSYWHIYLHVADLGSAIRRAARTDGAILWGPGDYLGLASVATVRDPVGATFSLWQPHRTDRLLTDLSGTLTWAELVADELAAIPSFYGAAIGLDAAMTRTPGRRYRVLLSDGIPVAGVVHSATKAHWRAYFSVPDLTSALAKATDIGGHVVSPPVETAIGRTALIRDPHGALLGLLQPTSGPGHETTDDNAGYPSTLTL</sequence>
<evidence type="ECO:0000313" key="3">
    <source>
        <dbReference type="EMBL" id="GAB92219.1"/>
    </source>
</evidence>